<dbReference type="RefSeq" id="WP_190932279.1">
    <property type="nucleotide sequence ID" value="NZ_JACXJA010000065.1"/>
</dbReference>
<sequence>MEYAHGHYNYALVVLSVVIAVAASYGSLDLTGRASKLHERSRKYALISVSAITLGLGIWSMHFVGMLALKLPHPVTYHLMWTLFSLLLAIGSSFLAILFVCRSELSLLRFSMAGLCMGGGIATMHYVGMEAIRSGCTIHYELLPFVISILIAIVVSYWALYLTFRLQKKDSPPIGDKAKTGGALLLGGAISGMHYTGMKASHFMSYSPPYPEVSLSESWHFLQTPLSPGVLAVWMGVTGFFLIVVLLGGAFIDRKLALESAKSSILQFDALYNNNPDLVCTFDLEGKFLHANQAAKRLTGYTQEELRGRSYRSLLPPDRIAASNRLFEMVKQGQAQHFESVFLHKHGHLLDLSVTGIPMRQGEQVVAVIAIFKDITQHKQNEEHYRKSDKLGMAGQLAAGVAHEIRNPLTTIKGFVQLLRGGAVKEEFYEIMSSEIMHIDRIITEFLLLANHQQSEYVRTNPAELMGQVLTLVQSQANMNNVAIETQFEPELPELLVDRNKLKQAFVNLVKNAIESMTMSGRGTVKVEIRRKGGTDMLFRITDEGIGISSEMKAKLGEPFYSTKEKGTGLGLMVCYKIINEHQGHIEYSDAPVRGTIVEVTLPVPGGAGGECTGISGTNDV</sequence>
<protein>
    <recommendedName>
        <fullName evidence="2">histidine kinase</fullName>
        <ecNumber evidence="2">2.7.13.3</ecNumber>
    </recommendedName>
</protein>
<feature type="transmembrane region" description="Helical" evidence="9">
    <location>
        <begin position="12"/>
        <end position="32"/>
    </location>
</feature>
<dbReference type="InterPro" id="IPR005467">
    <property type="entry name" value="His_kinase_dom"/>
</dbReference>
<keyword evidence="4" id="KW-0808">Transferase</keyword>
<dbReference type="InterPro" id="IPR004358">
    <property type="entry name" value="Sig_transdc_His_kin-like_C"/>
</dbReference>
<dbReference type="Pfam" id="PF13426">
    <property type="entry name" value="PAS_9"/>
    <property type="match status" value="1"/>
</dbReference>
<keyword evidence="7" id="KW-0067">ATP-binding</keyword>
<dbReference type="PROSITE" id="PS50112">
    <property type="entry name" value="PAS"/>
    <property type="match status" value="1"/>
</dbReference>
<dbReference type="SUPFAM" id="SSF47384">
    <property type="entry name" value="Homodimeric domain of signal transducing histidine kinase"/>
    <property type="match status" value="1"/>
</dbReference>
<dbReference type="InterPro" id="IPR036097">
    <property type="entry name" value="HisK_dim/P_sf"/>
</dbReference>
<dbReference type="InterPro" id="IPR000700">
    <property type="entry name" value="PAS-assoc_C"/>
</dbReference>
<dbReference type="InterPro" id="IPR000014">
    <property type="entry name" value="PAS"/>
</dbReference>
<keyword evidence="9" id="KW-1133">Transmembrane helix</keyword>
<dbReference type="GO" id="GO:0005524">
    <property type="term" value="F:ATP binding"/>
    <property type="evidence" value="ECO:0007669"/>
    <property type="project" value="UniProtKB-KW"/>
</dbReference>
<evidence type="ECO:0000256" key="3">
    <source>
        <dbReference type="ARBA" id="ARBA00022553"/>
    </source>
</evidence>
<keyword evidence="6" id="KW-0418">Kinase</keyword>
<dbReference type="PROSITE" id="PS50109">
    <property type="entry name" value="HIS_KIN"/>
    <property type="match status" value="1"/>
</dbReference>
<name>A0A927CFT3_9BACL</name>
<keyword evidence="8" id="KW-0902">Two-component regulatory system</keyword>
<dbReference type="Proteomes" id="UP000639396">
    <property type="component" value="Unassembled WGS sequence"/>
</dbReference>
<evidence type="ECO:0000259" key="10">
    <source>
        <dbReference type="PROSITE" id="PS50109"/>
    </source>
</evidence>
<feature type="transmembrane region" description="Helical" evidence="9">
    <location>
        <begin position="142"/>
        <end position="162"/>
    </location>
</feature>
<dbReference type="CDD" id="cd00130">
    <property type="entry name" value="PAS"/>
    <property type="match status" value="1"/>
</dbReference>
<keyword evidence="9" id="KW-0472">Membrane</keyword>
<dbReference type="SMART" id="SM00388">
    <property type="entry name" value="HisKA"/>
    <property type="match status" value="1"/>
</dbReference>
<keyword evidence="9" id="KW-0812">Transmembrane</keyword>
<evidence type="ECO:0000259" key="11">
    <source>
        <dbReference type="PROSITE" id="PS50112"/>
    </source>
</evidence>
<dbReference type="Pfam" id="PF00512">
    <property type="entry name" value="HisKA"/>
    <property type="match status" value="1"/>
</dbReference>
<dbReference type="PANTHER" id="PTHR43065:SF34">
    <property type="entry name" value="SPORULATION KINASE A"/>
    <property type="match status" value="1"/>
</dbReference>
<accession>A0A927CFT3</accession>
<dbReference type="InterPro" id="IPR003594">
    <property type="entry name" value="HATPase_dom"/>
</dbReference>
<dbReference type="Gene3D" id="3.30.450.20">
    <property type="entry name" value="PAS domain"/>
    <property type="match status" value="1"/>
</dbReference>
<evidence type="ECO:0000256" key="9">
    <source>
        <dbReference type="PROSITE-ProRule" id="PRU00244"/>
    </source>
</evidence>
<evidence type="ECO:0000256" key="7">
    <source>
        <dbReference type="ARBA" id="ARBA00022840"/>
    </source>
</evidence>
<dbReference type="AlphaFoldDB" id="A0A927CFT3"/>
<evidence type="ECO:0000259" key="13">
    <source>
        <dbReference type="PROSITE" id="PS50924"/>
    </source>
</evidence>
<evidence type="ECO:0000256" key="1">
    <source>
        <dbReference type="ARBA" id="ARBA00000085"/>
    </source>
</evidence>
<dbReference type="InterPro" id="IPR036890">
    <property type="entry name" value="HATPase_C_sf"/>
</dbReference>
<proteinExistence type="predicted"/>
<dbReference type="NCBIfam" id="TIGR00229">
    <property type="entry name" value="sensory_box"/>
    <property type="match status" value="1"/>
</dbReference>
<dbReference type="GO" id="GO:0016020">
    <property type="term" value="C:membrane"/>
    <property type="evidence" value="ECO:0007669"/>
    <property type="project" value="UniProtKB-UniRule"/>
</dbReference>
<comment type="catalytic activity">
    <reaction evidence="1">
        <text>ATP + protein L-histidine = ADP + protein N-phospho-L-histidine.</text>
        <dbReference type="EC" id="2.7.13.3"/>
    </reaction>
</comment>
<dbReference type="CDD" id="cd00075">
    <property type="entry name" value="HATPase"/>
    <property type="match status" value="1"/>
</dbReference>
<gene>
    <name evidence="14" type="ORF">IDH45_32320</name>
</gene>
<dbReference type="PROSITE" id="PS50113">
    <property type="entry name" value="PAC"/>
    <property type="match status" value="1"/>
</dbReference>
<comment type="caution">
    <text evidence="14">The sequence shown here is derived from an EMBL/GenBank/DDBJ whole genome shotgun (WGS) entry which is preliminary data.</text>
</comment>
<feature type="transmembrane region" description="Helical" evidence="9">
    <location>
        <begin position="183"/>
        <end position="206"/>
    </location>
</feature>
<feature type="transmembrane region" description="Helical" evidence="9">
    <location>
        <begin position="44"/>
        <end position="67"/>
    </location>
</feature>
<feature type="transmembrane region" description="Helical" evidence="9">
    <location>
        <begin position="226"/>
        <end position="252"/>
    </location>
</feature>
<evidence type="ECO:0000256" key="2">
    <source>
        <dbReference type="ARBA" id="ARBA00012438"/>
    </source>
</evidence>
<evidence type="ECO:0000259" key="12">
    <source>
        <dbReference type="PROSITE" id="PS50113"/>
    </source>
</evidence>
<reference evidence="14" key="1">
    <citation type="submission" date="2020-09" db="EMBL/GenBank/DDBJ databases">
        <title>A novel bacterium of genus Paenibacillus, isolated from South China Sea.</title>
        <authorList>
            <person name="Huang H."/>
            <person name="Mo K."/>
            <person name="Hu Y."/>
        </authorList>
    </citation>
    <scope>NUCLEOTIDE SEQUENCE</scope>
    <source>
        <strain evidence="14">IB182363</strain>
    </source>
</reference>
<dbReference type="PRINTS" id="PR00344">
    <property type="entry name" value="BCTRLSENSOR"/>
</dbReference>
<dbReference type="GO" id="GO:0000155">
    <property type="term" value="F:phosphorelay sensor kinase activity"/>
    <property type="evidence" value="ECO:0007669"/>
    <property type="project" value="InterPro"/>
</dbReference>
<feature type="transmembrane region" description="Helical" evidence="9">
    <location>
        <begin position="107"/>
        <end position="127"/>
    </location>
</feature>
<dbReference type="InterPro" id="IPR005330">
    <property type="entry name" value="MHYT_dom"/>
</dbReference>
<feature type="domain" description="PAS" evidence="11">
    <location>
        <begin position="264"/>
        <end position="334"/>
    </location>
</feature>
<keyword evidence="15" id="KW-1185">Reference proteome</keyword>
<dbReference type="PROSITE" id="PS50924">
    <property type="entry name" value="MHYT"/>
    <property type="match status" value="1"/>
</dbReference>
<dbReference type="SMART" id="SM00091">
    <property type="entry name" value="PAS"/>
    <property type="match status" value="1"/>
</dbReference>
<dbReference type="EC" id="2.7.13.3" evidence="2"/>
<dbReference type="SMART" id="SM00387">
    <property type="entry name" value="HATPase_c"/>
    <property type="match status" value="1"/>
</dbReference>
<evidence type="ECO:0000313" key="15">
    <source>
        <dbReference type="Proteomes" id="UP000639396"/>
    </source>
</evidence>
<dbReference type="SUPFAM" id="SSF55874">
    <property type="entry name" value="ATPase domain of HSP90 chaperone/DNA topoisomerase II/histidine kinase"/>
    <property type="match status" value="1"/>
</dbReference>
<keyword evidence="5" id="KW-0547">Nucleotide-binding</keyword>
<dbReference type="SUPFAM" id="SSF55785">
    <property type="entry name" value="PYP-like sensor domain (PAS domain)"/>
    <property type="match status" value="1"/>
</dbReference>
<dbReference type="Gene3D" id="3.30.565.10">
    <property type="entry name" value="Histidine kinase-like ATPase, C-terminal domain"/>
    <property type="match status" value="1"/>
</dbReference>
<evidence type="ECO:0000313" key="14">
    <source>
        <dbReference type="EMBL" id="MBD2866664.1"/>
    </source>
</evidence>
<feature type="domain" description="MHYT" evidence="13">
    <location>
        <begin position="8"/>
        <end position="204"/>
    </location>
</feature>
<dbReference type="Pfam" id="PF03707">
    <property type="entry name" value="MHYT"/>
    <property type="match status" value="2"/>
</dbReference>
<feature type="domain" description="Histidine kinase" evidence="10">
    <location>
        <begin position="400"/>
        <end position="606"/>
    </location>
</feature>
<dbReference type="CDD" id="cd00082">
    <property type="entry name" value="HisKA"/>
    <property type="match status" value="1"/>
</dbReference>
<evidence type="ECO:0000256" key="8">
    <source>
        <dbReference type="ARBA" id="ARBA00023012"/>
    </source>
</evidence>
<dbReference type="Gene3D" id="1.10.287.130">
    <property type="match status" value="1"/>
</dbReference>
<dbReference type="InterPro" id="IPR003661">
    <property type="entry name" value="HisK_dim/P_dom"/>
</dbReference>
<feature type="domain" description="PAC" evidence="12">
    <location>
        <begin position="336"/>
        <end position="387"/>
    </location>
</feature>
<keyword evidence="3" id="KW-0597">Phosphoprotein</keyword>
<feature type="transmembrane region" description="Helical" evidence="9">
    <location>
        <begin position="79"/>
        <end position="100"/>
    </location>
</feature>
<dbReference type="EMBL" id="JACXJA010000065">
    <property type="protein sequence ID" value="MBD2866664.1"/>
    <property type="molecule type" value="Genomic_DNA"/>
</dbReference>
<evidence type="ECO:0000256" key="5">
    <source>
        <dbReference type="ARBA" id="ARBA00022741"/>
    </source>
</evidence>
<dbReference type="PANTHER" id="PTHR43065">
    <property type="entry name" value="SENSOR HISTIDINE KINASE"/>
    <property type="match status" value="1"/>
</dbReference>
<evidence type="ECO:0000256" key="6">
    <source>
        <dbReference type="ARBA" id="ARBA00022777"/>
    </source>
</evidence>
<dbReference type="Pfam" id="PF02518">
    <property type="entry name" value="HATPase_c"/>
    <property type="match status" value="1"/>
</dbReference>
<evidence type="ECO:0000256" key="4">
    <source>
        <dbReference type="ARBA" id="ARBA00022679"/>
    </source>
</evidence>
<dbReference type="InterPro" id="IPR035965">
    <property type="entry name" value="PAS-like_dom_sf"/>
</dbReference>
<organism evidence="14 15">
    <name type="scientific">Paenibacillus oceani</name>
    <dbReference type="NCBI Taxonomy" id="2772510"/>
    <lineage>
        <taxon>Bacteria</taxon>
        <taxon>Bacillati</taxon>
        <taxon>Bacillota</taxon>
        <taxon>Bacilli</taxon>
        <taxon>Bacillales</taxon>
        <taxon>Paenibacillaceae</taxon>
        <taxon>Paenibacillus</taxon>
    </lineage>
</organism>